<evidence type="ECO:0000259" key="9">
    <source>
        <dbReference type="PROSITE" id="PS01124"/>
    </source>
</evidence>
<dbReference type="InterPro" id="IPR036097">
    <property type="entry name" value="HisK_dim/P_sf"/>
</dbReference>
<dbReference type="Gene3D" id="1.10.287.130">
    <property type="match status" value="1"/>
</dbReference>
<dbReference type="InterPro" id="IPR011110">
    <property type="entry name" value="Reg_prop"/>
</dbReference>
<keyword evidence="5" id="KW-0238">DNA-binding</keyword>
<feature type="domain" description="Histidine kinase" evidence="10">
    <location>
        <begin position="820"/>
        <end position="1034"/>
    </location>
</feature>
<dbReference type="CDD" id="cd00082">
    <property type="entry name" value="HisKA"/>
    <property type="match status" value="1"/>
</dbReference>
<dbReference type="Pfam" id="PF02518">
    <property type="entry name" value="HATPase_c"/>
    <property type="match status" value="1"/>
</dbReference>
<dbReference type="Pfam" id="PF00072">
    <property type="entry name" value="Response_reg"/>
    <property type="match status" value="1"/>
</dbReference>
<evidence type="ECO:0000313" key="13">
    <source>
        <dbReference type="Proteomes" id="UP000703295"/>
    </source>
</evidence>
<keyword evidence="6" id="KW-0804">Transcription</keyword>
<dbReference type="Gene3D" id="2.130.10.10">
    <property type="entry name" value="YVTN repeat-like/Quinoprotein amine dehydrogenase"/>
    <property type="match status" value="2"/>
</dbReference>
<dbReference type="Pfam" id="PF07494">
    <property type="entry name" value="Reg_prop"/>
    <property type="match status" value="6"/>
</dbReference>
<keyword evidence="8" id="KW-0472">Membrane</keyword>
<dbReference type="InterPro" id="IPR011123">
    <property type="entry name" value="Y_Y_Y"/>
</dbReference>
<evidence type="ECO:0000259" key="11">
    <source>
        <dbReference type="PROSITE" id="PS50110"/>
    </source>
</evidence>
<dbReference type="PANTHER" id="PTHR43547">
    <property type="entry name" value="TWO-COMPONENT HISTIDINE KINASE"/>
    <property type="match status" value="1"/>
</dbReference>
<evidence type="ECO:0000256" key="3">
    <source>
        <dbReference type="ARBA" id="ARBA00022553"/>
    </source>
</evidence>
<dbReference type="Gene3D" id="3.30.565.10">
    <property type="entry name" value="Histidine kinase-like ATPase, C-terminal domain"/>
    <property type="match status" value="1"/>
</dbReference>
<evidence type="ECO:0000256" key="2">
    <source>
        <dbReference type="ARBA" id="ARBA00012438"/>
    </source>
</evidence>
<evidence type="ECO:0000256" key="4">
    <source>
        <dbReference type="ARBA" id="ARBA00023015"/>
    </source>
</evidence>
<sequence length="1316" mass="150822">MVVLWLFCFAGGELQAASSYYFRTLGINEGLSQSTVNTILQDQEGFMWLGTKDGLNLYDGQEFRVFRKENSSLGNNIITALCEDREGYIWVGTDAGVYIYQPVREKFLRLDELAESLDENITRSVTWITADSRGNIWISADNQGLFCYERQKRHLKRYISCGEPGTSNVTSFWFDAGKLWVGRYEDNLYYSEDGTSFQVFRDADGKEAFKGLVINFCTKGLHNNLYVGSSKGLMEINLTTRKVRKLLDEYVRSICFYSDTDLWVGTEQGLYIYNIGTGQFVHLTVPETDERYALSDNAIYSVYKDREGGMWVGSYFGGVNYYPYPYTYFEKYYPRENLRYMGRRVREFCEGNDGTLWIGTEDKGLFHFNPANGEIVPFLHAELGHNIHGLCLDGNSLWVGTFANGLSHIDLRTKALTHYSKGESSNTLNSDNVFSICKTSTGDIWIGTTSGLLRYNRSTDDFQRMEELDNVFVYDILEDSQGKLWMATYSDGVFCYDLPRNHWKQYKWVPGDRTSLPYNKVISIFEDSHKQLWFMTQGAGFCRFCPESDNFVCYDMSQGFPSNIVYRMVEDKDGKLWLTTNKGLVSFQPTTGEKHVYTTANGLLSNQFNYQSGLRARDGAIYMGSVDGFIVFHPSAFVENKQVSPVVLTDFFLWNKRALVGEKSSPLSQSITYSDRIDLNAGQNSFSLRASVLSYQAPSSNVVMYKLEGFDKEWYTLEEGNSKISYSNLPYGTYTLRVKGANSDGVWNSQERMLKIQVHPPFYLSWMAYAVYGILFVGFVLCGVYYIYKRNHRKHLRAMEILKYEKERELYAAKIDFFTNVAHEIRTPLTLIKSPLENVLSSSHLDESVKDDLEIMDLNTNRLLDLVNQLLDFRKTETKEVKLNFMEYDLSGLLQKIYKRFTPLAREKNLKFTLDMPEGLHASVDKEGFTKIVSNLFTNALKYGATYILVKVQVEKEEGLWQLSVENDGPVVPLNEREEIFKPFKQYREGNAQVQGTGIGLALARSLAELHGGKLWMDKDLHCNRFLLELPLCHEQTLTLPYTEEEEKVAVPVSGEEKPVSQPDTFHYTLLVVEDHAEMRRFLQKQLSDTYKVLTAANGVEALKVLKESIVNLVLSDVMMPEMDGMELCNVIKSDLDYSHIPVVLLTAKTTLQSKIEGMQMGADAYVDKPFSMEFLRACILNLLKNREQLQAAFMHAPFVQTNSMAITKADEEFLKKMNEVVQANIQNPDFNLLDMAEQLCMSRSSLNRKIKGILNITPNDYIRIERLKKAAQLLKEGDCKINEVCYRVGFNTPSYFTKCFQKQFGMLPKEFLNEK</sequence>
<dbReference type="Pfam" id="PF07495">
    <property type="entry name" value="Y_Y_Y"/>
    <property type="match status" value="1"/>
</dbReference>
<dbReference type="PRINTS" id="PR00344">
    <property type="entry name" value="BCTRLSENSOR"/>
</dbReference>
<dbReference type="SMART" id="SM00387">
    <property type="entry name" value="HATPase_c"/>
    <property type="match status" value="1"/>
</dbReference>
<dbReference type="SUPFAM" id="SSF52172">
    <property type="entry name" value="CheY-like"/>
    <property type="match status" value="1"/>
</dbReference>
<comment type="catalytic activity">
    <reaction evidence="1">
        <text>ATP + protein L-histidine = ADP + protein N-phospho-L-histidine.</text>
        <dbReference type="EC" id="2.7.13.3"/>
    </reaction>
</comment>
<dbReference type="PROSITE" id="PS00041">
    <property type="entry name" value="HTH_ARAC_FAMILY_1"/>
    <property type="match status" value="1"/>
</dbReference>
<evidence type="ECO:0000256" key="1">
    <source>
        <dbReference type="ARBA" id="ARBA00000085"/>
    </source>
</evidence>
<dbReference type="InterPro" id="IPR003594">
    <property type="entry name" value="HATPase_dom"/>
</dbReference>
<gene>
    <name evidence="12" type="ORF">H6A31_02380</name>
</gene>
<evidence type="ECO:0000256" key="5">
    <source>
        <dbReference type="ARBA" id="ARBA00023125"/>
    </source>
</evidence>
<dbReference type="Pfam" id="PF00512">
    <property type="entry name" value="HisKA"/>
    <property type="match status" value="1"/>
</dbReference>
<dbReference type="InterPro" id="IPR015943">
    <property type="entry name" value="WD40/YVTN_repeat-like_dom_sf"/>
</dbReference>
<dbReference type="Gene3D" id="1.10.10.60">
    <property type="entry name" value="Homeodomain-like"/>
    <property type="match status" value="1"/>
</dbReference>
<keyword evidence="4" id="KW-0805">Transcription regulation</keyword>
<proteinExistence type="predicted"/>
<keyword evidence="8" id="KW-0812">Transmembrane</keyword>
<dbReference type="InterPro" id="IPR036890">
    <property type="entry name" value="HATPase_C_sf"/>
</dbReference>
<dbReference type="InterPro" id="IPR009057">
    <property type="entry name" value="Homeodomain-like_sf"/>
</dbReference>
<feature type="transmembrane region" description="Helical" evidence="8">
    <location>
        <begin position="766"/>
        <end position="788"/>
    </location>
</feature>
<evidence type="ECO:0000256" key="8">
    <source>
        <dbReference type="SAM" id="Phobius"/>
    </source>
</evidence>
<dbReference type="Proteomes" id="UP000703295">
    <property type="component" value="Unassembled WGS sequence"/>
</dbReference>
<dbReference type="Pfam" id="PF12833">
    <property type="entry name" value="HTH_18"/>
    <property type="match status" value="1"/>
</dbReference>
<dbReference type="InterPro" id="IPR004358">
    <property type="entry name" value="Sig_transdc_His_kin-like_C"/>
</dbReference>
<reference evidence="12 13" key="1">
    <citation type="journal article" date="2021" name="Sci. Rep.">
        <title>The distribution of antibiotic resistance genes in chicken gut microbiota commensals.</title>
        <authorList>
            <person name="Juricova H."/>
            <person name="Matiasovicova J."/>
            <person name="Kubasova T."/>
            <person name="Cejkova D."/>
            <person name="Rychlik I."/>
        </authorList>
    </citation>
    <scope>NUCLEOTIDE SEQUENCE [LARGE SCALE GENOMIC DNA]</scope>
    <source>
        <strain evidence="12 13">An801</strain>
    </source>
</reference>
<dbReference type="InterPro" id="IPR003661">
    <property type="entry name" value="HisK_dim/P_dom"/>
</dbReference>
<accession>A0ABS2ES96</accession>
<feature type="modified residue" description="4-aspartylphosphate" evidence="7">
    <location>
        <position position="1117"/>
    </location>
</feature>
<name>A0ABS2ES96_9BACE</name>
<comment type="caution">
    <text evidence="12">The sequence shown here is derived from an EMBL/GenBank/DDBJ whole genome shotgun (WGS) entry which is preliminary data.</text>
</comment>
<protein>
    <recommendedName>
        <fullName evidence="2">histidine kinase</fullName>
        <ecNumber evidence="2">2.7.13.3</ecNumber>
    </recommendedName>
</protein>
<dbReference type="SUPFAM" id="SSF55874">
    <property type="entry name" value="ATPase domain of HSP90 chaperone/DNA topoisomerase II/histidine kinase"/>
    <property type="match status" value="1"/>
</dbReference>
<dbReference type="PROSITE" id="PS01124">
    <property type="entry name" value="HTH_ARAC_FAMILY_2"/>
    <property type="match status" value="1"/>
</dbReference>
<dbReference type="EMBL" id="JACJJW010000004">
    <property type="protein sequence ID" value="MBM6757550.1"/>
    <property type="molecule type" value="Genomic_DNA"/>
</dbReference>
<dbReference type="SMART" id="SM00448">
    <property type="entry name" value="REC"/>
    <property type="match status" value="1"/>
</dbReference>
<keyword evidence="3 7" id="KW-0597">Phosphoprotein</keyword>
<dbReference type="Gene3D" id="2.60.40.10">
    <property type="entry name" value="Immunoglobulins"/>
    <property type="match status" value="1"/>
</dbReference>
<dbReference type="PROSITE" id="PS50110">
    <property type="entry name" value="RESPONSE_REGULATORY"/>
    <property type="match status" value="1"/>
</dbReference>
<feature type="domain" description="Response regulatory" evidence="11">
    <location>
        <begin position="1069"/>
        <end position="1184"/>
    </location>
</feature>
<organism evidence="12 13">
    <name type="scientific">Bacteroides mediterraneensis</name>
    <dbReference type="NCBI Taxonomy" id="1841856"/>
    <lineage>
        <taxon>Bacteria</taxon>
        <taxon>Pseudomonadati</taxon>
        <taxon>Bacteroidota</taxon>
        <taxon>Bacteroidia</taxon>
        <taxon>Bacteroidales</taxon>
        <taxon>Bacteroidaceae</taxon>
        <taxon>Bacteroides</taxon>
    </lineage>
</organism>
<dbReference type="PANTHER" id="PTHR43547:SF2">
    <property type="entry name" value="HYBRID SIGNAL TRANSDUCTION HISTIDINE KINASE C"/>
    <property type="match status" value="1"/>
</dbReference>
<dbReference type="InterPro" id="IPR013783">
    <property type="entry name" value="Ig-like_fold"/>
</dbReference>
<dbReference type="InterPro" id="IPR001789">
    <property type="entry name" value="Sig_transdc_resp-reg_receiver"/>
</dbReference>
<dbReference type="PROSITE" id="PS50109">
    <property type="entry name" value="HIS_KIN"/>
    <property type="match status" value="1"/>
</dbReference>
<dbReference type="InterPro" id="IPR018060">
    <property type="entry name" value="HTH_AraC"/>
</dbReference>
<evidence type="ECO:0000259" key="10">
    <source>
        <dbReference type="PROSITE" id="PS50109"/>
    </source>
</evidence>
<dbReference type="SUPFAM" id="SSF46689">
    <property type="entry name" value="Homeodomain-like"/>
    <property type="match status" value="1"/>
</dbReference>
<keyword evidence="8" id="KW-1133">Transmembrane helix</keyword>
<dbReference type="InterPro" id="IPR011006">
    <property type="entry name" value="CheY-like_superfamily"/>
</dbReference>
<evidence type="ECO:0000256" key="6">
    <source>
        <dbReference type="ARBA" id="ARBA00023163"/>
    </source>
</evidence>
<dbReference type="SMART" id="SM00342">
    <property type="entry name" value="HTH_ARAC"/>
    <property type="match status" value="1"/>
</dbReference>
<dbReference type="SUPFAM" id="SSF63829">
    <property type="entry name" value="Calcium-dependent phosphotriesterase"/>
    <property type="match status" value="3"/>
</dbReference>
<dbReference type="InterPro" id="IPR018062">
    <property type="entry name" value="HTH_AraC-typ_CS"/>
</dbReference>
<keyword evidence="13" id="KW-1185">Reference proteome</keyword>
<dbReference type="RefSeq" id="WP_204474554.1">
    <property type="nucleotide sequence ID" value="NZ_JACJJW010000004.1"/>
</dbReference>
<dbReference type="InterPro" id="IPR005467">
    <property type="entry name" value="His_kinase_dom"/>
</dbReference>
<evidence type="ECO:0000256" key="7">
    <source>
        <dbReference type="PROSITE-ProRule" id="PRU00169"/>
    </source>
</evidence>
<feature type="domain" description="HTH araC/xylS-type" evidence="9">
    <location>
        <begin position="1216"/>
        <end position="1315"/>
    </location>
</feature>
<dbReference type="EC" id="2.7.13.3" evidence="2"/>
<dbReference type="SMART" id="SM00388">
    <property type="entry name" value="HisKA"/>
    <property type="match status" value="1"/>
</dbReference>
<dbReference type="Gene3D" id="3.40.50.2300">
    <property type="match status" value="1"/>
</dbReference>
<evidence type="ECO:0000313" key="12">
    <source>
        <dbReference type="EMBL" id="MBM6757550.1"/>
    </source>
</evidence>
<dbReference type="SUPFAM" id="SSF47384">
    <property type="entry name" value="Homodimeric domain of signal transducing histidine kinase"/>
    <property type="match status" value="1"/>
</dbReference>